<evidence type="ECO:0000256" key="2">
    <source>
        <dbReference type="ARBA" id="ARBA00022603"/>
    </source>
</evidence>
<comment type="caution">
    <text evidence="5">The sequence shown here is derived from an EMBL/GenBank/DDBJ whole genome shotgun (WGS) entry which is preliminary data.</text>
</comment>
<comment type="similarity">
    <text evidence="1">Belongs to the N(4)/N(6)-methyltransferase family.</text>
</comment>
<accession>A0A0F9JN81</accession>
<dbReference type="Pfam" id="PF01555">
    <property type="entry name" value="N6_N4_Mtase"/>
    <property type="match status" value="1"/>
</dbReference>
<evidence type="ECO:0000256" key="3">
    <source>
        <dbReference type="ARBA" id="ARBA00022679"/>
    </source>
</evidence>
<dbReference type="GO" id="GO:0008170">
    <property type="term" value="F:N-methyltransferase activity"/>
    <property type="evidence" value="ECO:0007669"/>
    <property type="project" value="InterPro"/>
</dbReference>
<dbReference type="InterPro" id="IPR002052">
    <property type="entry name" value="DNA_methylase_N6_adenine_CS"/>
</dbReference>
<dbReference type="SUPFAM" id="SSF53335">
    <property type="entry name" value="S-adenosyl-L-methionine-dependent methyltransferases"/>
    <property type="match status" value="2"/>
</dbReference>
<keyword evidence="3" id="KW-0808">Transferase</keyword>
<dbReference type="SUPFAM" id="SSF88659">
    <property type="entry name" value="Sigma3 and sigma4 domains of RNA polymerase sigma factors"/>
    <property type="match status" value="1"/>
</dbReference>
<dbReference type="InterPro" id="IPR013324">
    <property type="entry name" value="RNA_pol_sigma_r3/r4-like"/>
</dbReference>
<evidence type="ECO:0000313" key="5">
    <source>
        <dbReference type="EMBL" id="KKM71123.1"/>
    </source>
</evidence>
<dbReference type="InterPro" id="IPR029063">
    <property type="entry name" value="SAM-dependent_MTases_sf"/>
</dbReference>
<dbReference type="AlphaFoldDB" id="A0A0F9JN81"/>
<keyword evidence="2" id="KW-0489">Methyltransferase</keyword>
<evidence type="ECO:0000259" key="4">
    <source>
        <dbReference type="Pfam" id="PF01555"/>
    </source>
</evidence>
<dbReference type="SUPFAM" id="SSF110849">
    <property type="entry name" value="ParB/Sulfiredoxin"/>
    <property type="match status" value="1"/>
</dbReference>
<protein>
    <recommendedName>
        <fullName evidence="4">DNA methylase N-4/N-6 domain-containing protein</fullName>
    </recommendedName>
</protein>
<evidence type="ECO:0000256" key="1">
    <source>
        <dbReference type="ARBA" id="ARBA00006594"/>
    </source>
</evidence>
<dbReference type="Gene3D" id="3.90.1530.10">
    <property type="entry name" value="Conserved hypothetical protein from pyrococcus furiosus pfu- 392566-001, ParB domain"/>
    <property type="match status" value="1"/>
</dbReference>
<dbReference type="Gene3D" id="3.40.50.150">
    <property type="entry name" value="Vaccinia Virus protein VP39"/>
    <property type="match status" value="2"/>
</dbReference>
<gene>
    <name evidence="5" type="ORF">LCGC14_1433840</name>
</gene>
<dbReference type="EMBL" id="LAZR01009695">
    <property type="protein sequence ID" value="KKM71123.1"/>
    <property type="molecule type" value="Genomic_DNA"/>
</dbReference>
<dbReference type="PROSITE" id="PS00092">
    <property type="entry name" value="N6_MTASE"/>
    <property type="match status" value="1"/>
</dbReference>
<name>A0A0F9JN81_9ZZZZ</name>
<organism evidence="5">
    <name type="scientific">marine sediment metagenome</name>
    <dbReference type="NCBI Taxonomy" id="412755"/>
    <lineage>
        <taxon>unclassified sequences</taxon>
        <taxon>metagenomes</taxon>
        <taxon>ecological metagenomes</taxon>
    </lineage>
</organism>
<feature type="domain" description="DNA methylase N-4/N-6" evidence="4">
    <location>
        <begin position="201"/>
        <end position="283"/>
    </location>
</feature>
<sequence length="432" mass="51014">MKKQIKDIKIIPELYPRDKINDNKVEEYTHYIGVLPAIVINQDNILIDGAHRLHAYKQADQKEIECSIMQTKDDDDLFLKAVELNAKHGYQMTQKEKKNHVIKLYEKTIKGEAKTFDVKRIKETFSIPESTFSLWTKDLNEELEGQQLAKILDLHLRNKTQEEIGKEMGISQQAVASKIKQIEQKFDEIQQNPELEIEVKYQFLSEKIDILQDFKPLIYNIWNLHSEDSDNTHFGKFPFTFMENIIYYYTKPFDVVFDCFGGGGTTIDVCKKWLRKYYCSDLNPIETRNDIFKHDITKGLPKDIPSKIDFVFLDPPYWKQAEEKYSKDKTDLGNVTLEKFYWDITNLAKELKSKMKSGYVAFVIQPTQWNNDKKFEDHIIKIINIFEKYGFKEEMRYVLPYSSQQCTPQMVNIAKEEKFPLNLIRDLVVFKK</sequence>
<dbReference type="InterPro" id="IPR002941">
    <property type="entry name" value="DNA_methylase_N4/N6"/>
</dbReference>
<dbReference type="InterPro" id="IPR036086">
    <property type="entry name" value="ParB/Sulfiredoxin_sf"/>
</dbReference>
<dbReference type="GO" id="GO:0032259">
    <property type="term" value="P:methylation"/>
    <property type="evidence" value="ECO:0007669"/>
    <property type="project" value="UniProtKB-KW"/>
</dbReference>
<proteinExistence type="inferred from homology"/>
<reference evidence="5" key="1">
    <citation type="journal article" date="2015" name="Nature">
        <title>Complex archaea that bridge the gap between prokaryotes and eukaryotes.</title>
        <authorList>
            <person name="Spang A."/>
            <person name="Saw J.H."/>
            <person name="Jorgensen S.L."/>
            <person name="Zaremba-Niedzwiedzka K."/>
            <person name="Martijn J."/>
            <person name="Lind A.E."/>
            <person name="van Eijk R."/>
            <person name="Schleper C."/>
            <person name="Guy L."/>
            <person name="Ettema T.J."/>
        </authorList>
    </citation>
    <scope>NUCLEOTIDE SEQUENCE</scope>
</reference>
<dbReference type="GO" id="GO:0003677">
    <property type="term" value="F:DNA binding"/>
    <property type="evidence" value="ECO:0007669"/>
    <property type="project" value="InterPro"/>
</dbReference>